<keyword evidence="1" id="KW-0732">Signal</keyword>
<keyword evidence="4" id="KW-1185">Reference proteome</keyword>
<dbReference type="InterPro" id="IPR017853">
    <property type="entry name" value="GH"/>
</dbReference>
<evidence type="ECO:0000256" key="1">
    <source>
        <dbReference type="SAM" id="SignalP"/>
    </source>
</evidence>
<dbReference type="RefSeq" id="WP_345622278.1">
    <property type="nucleotide sequence ID" value="NZ_BAABIG010000052.1"/>
</dbReference>
<dbReference type="Proteomes" id="UP001501265">
    <property type="component" value="Unassembled WGS sequence"/>
</dbReference>
<dbReference type="PROSITE" id="PS51318">
    <property type="entry name" value="TAT"/>
    <property type="match status" value="1"/>
</dbReference>
<dbReference type="InterPro" id="IPR004352">
    <property type="entry name" value="GH114_TIM-barrel"/>
</dbReference>
<feature type="signal peptide" evidence="1">
    <location>
        <begin position="1"/>
        <end position="21"/>
    </location>
</feature>
<name>A0ABP9CMS7_9ACTN</name>
<sequence length="284" mass="30078">MRSSRVPSRRSAVLAVSAALAAVLTTACSSGAPDRAPDRAPASHEVTLPPVHAGFDYQLGGAYPPPGGVGVVVRDHTAPAAPDVYNICYVNAFQTQPDAEGDWDTDLLLRDAAGEVVMDEDWGEALLDIGSAANRERIAEKVNGWIDTCAAKGYRAVEPDNYDSFTRAPDGLLDADDAKAFLSLLAAHAHAKGLAIGQKNTVELAGARAEVGLDFAVVEECGRYRECGGYLSAFGDHVVVIEYSAEGLRRACAGWGDRLGIVRRDLDVLPAGRSGHLRRTCAHP</sequence>
<feature type="chain" id="PRO_5046611758" evidence="1">
    <location>
        <begin position="22"/>
        <end position="284"/>
    </location>
</feature>
<evidence type="ECO:0000313" key="4">
    <source>
        <dbReference type="Proteomes" id="UP001501265"/>
    </source>
</evidence>
<dbReference type="Gene3D" id="3.20.20.70">
    <property type="entry name" value="Aldolase class I"/>
    <property type="match status" value="1"/>
</dbReference>
<reference evidence="4" key="1">
    <citation type="journal article" date="2019" name="Int. J. Syst. Evol. Microbiol.">
        <title>The Global Catalogue of Microorganisms (GCM) 10K type strain sequencing project: providing services to taxonomists for standard genome sequencing and annotation.</title>
        <authorList>
            <consortium name="The Broad Institute Genomics Platform"/>
            <consortium name="The Broad Institute Genome Sequencing Center for Infectious Disease"/>
            <person name="Wu L."/>
            <person name="Ma J."/>
        </authorList>
    </citation>
    <scope>NUCLEOTIDE SEQUENCE [LARGE SCALE GENOMIC DNA]</scope>
    <source>
        <strain evidence="4">JCM 18081</strain>
    </source>
</reference>
<comment type="caution">
    <text evidence="3">The sequence shown here is derived from an EMBL/GenBank/DDBJ whole genome shotgun (WGS) entry which is preliminary data.</text>
</comment>
<dbReference type="PANTHER" id="PTHR35273:SF2">
    <property type="entry name" value="ALPHA-GALACTOSIDASE"/>
    <property type="match status" value="1"/>
</dbReference>
<proteinExistence type="predicted"/>
<gene>
    <name evidence="3" type="ORF">GCM10023220_49120</name>
</gene>
<dbReference type="EMBL" id="BAABIG010000052">
    <property type="protein sequence ID" value="GAA4812105.1"/>
    <property type="molecule type" value="Genomic_DNA"/>
</dbReference>
<protein>
    <submittedName>
        <fullName evidence="3">Endo alpha-1,4 polygalactosaminidase</fullName>
    </submittedName>
</protein>
<dbReference type="PANTHER" id="PTHR35273">
    <property type="entry name" value="ALPHA-1,4 POLYGALACTOSAMINIDASE, PUTATIVE (AFU_ORTHOLOGUE AFUA_3G07890)-RELATED"/>
    <property type="match status" value="1"/>
</dbReference>
<feature type="domain" description="Glycoside-hydrolase family GH114 TIM-barrel" evidence="2">
    <location>
        <begin position="55"/>
        <end position="261"/>
    </location>
</feature>
<evidence type="ECO:0000313" key="3">
    <source>
        <dbReference type="EMBL" id="GAA4812105.1"/>
    </source>
</evidence>
<dbReference type="Pfam" id="PF03537">
    <property type="entry name" value="Glyco_hydro_114"/>
    <property type="match status" value="1"/>
</dbReference>
<evidence type="ECO:0000259" key="2">
    <source>
        <dbReference type="Pfam" id="PF03537"/>
    </source>
</evidence>
<dbReference type="SUPFAM" id="SSF51445">
    <property type="entry name" value="(Trans)glycosidases"/>
    <property type="match status" value="1"/>
</dbReference>
<accession>A0ABP9CMS7</accession>
<dbReference type="PROSITE" id="PS51257">
    <property type="entry name" value="PROKAR_LIPOPROTEIN"/>
    <property type="match status" value="1"/>
</dbReference>
<dbReference type="InterPro" id="IPR006311">
    <property type="entry name" value="TAT_signal"/>
</dbReference>
<organism evidence="3 4">
    <name type="scientific">Streptomyces ziwulingensis</name>
    <dbReference type="NCBI Taxonomy" id="1045501"/>
    <lineage>
        <taxon>Bacteria</taxon>
        <taxon>Bacillati</taxon>
        <taxon>Actinomycetota</taxon>
        <taxon>Actinomycetes</taxon>
        <taxon>Kitasatosporales</taxon>
        <taxon>Streptomycetaceae</taxon>
        <taxon>Streptomyces</taxon>
    </lineage>
</organism>
<dbReference type="InterPro" id="IPR013785">
    <property type="entry name" value="Aldolase_TIM"/>
</dbReference>